<sequence length="480" mass="52281">MVALERLGRRRVAATLLLVVLVAVLWARAEPVETGPAFRIDPVDPAHAQPRLIGRTDEAASTGFGLMSGAVPTRGHGYALLGAAESAPSGFGLLGGDDPARVAPGEAAAALAARAEAGDPDGYRALAQATEGLPLAERRDRAGRHRGVYLDNLGLDSRVRGFAGPLHIGVYLDAEGGVRELVLLESRETPSYLHRVERAGFYDRARAVEIAPGLQRIDAVSGATLTSQALARALDELIDSAAPVLDEHLDRPARGFALEAPLSDRWVWQLALLLVLFALVWQRRWRLERTERTLLGLISLVTLGFLFNLGFTYLNLLHPLLGVSVSALVGGYAVLVLLGAIWDDNTYCRHLCPFGQAQRLVARLDRRSRWRRWPLGARTMYWLRLVLAAVLIGGVVLGVERWSGFELFPDLFALDVASLWFLLALFLVLRVAAWVPMLWCRLLCPTGAVLDLVARAVRPSRRGAGVRVAAPVPQTLSERS</sequence>
<dbReference type="Proteomes" id="UP000295247">
    <property type="component" value="Unassembled WGS sequence"/>
</dbReference>
<dbReference type="AlphaFoldDB" id="A0A4R4A8S9"/>
<evidence type="ECO:0000313" key="4">
    <source>
        <dbReference type="Proteomes" id="UP000295247"/>
    </source>
</evidence>
<reference evidence="3 4" key="1">
    <citation type="submission" date="2019-03" db="EMBL/GenBank/DDBJ databases">
        <title>Genomic Encyclopedia of Type Strains, Phase IV (KMG-IV): sequencing the most valuable type-strain genomes for metagenomic binning, comparative biology and taxonomic classification.</title>
        <authorList>
            <person name="Goeker M."/>
        </authorList>
    </citation>
    <scope>NUCLEOTIDE SEQUENCE [LARGE SCALE GENOMIC DNA]</scope>
    <source>
        <strain evidence="3 4">DSM 203</strain>
    </source>
</reference>
<comment type="caution">
    <text evidence="3">The sequence shown here is derived from an EMBL/GenBank/DDBJ whole genome shotgun (WGS) entry which is preliminary data.</text>
</comment>
<dbReference type="InterPro" id="IPR017896">
    <property type="entry name" value="4Fe4S_Fe-S-bd"/>
</dbReference>
<gene>
    <name evidence="3" type="ORF">EDC29_10889</name>
</gene>
<dbReference type="GO" id="GO:0010181">
    <property type="term" value="F:FMN binding"/>
    <property type="evidence" value="ECO:0007669"/>
    <property type="project" value="InterPro"/>
</dbReference>
<name>A0A4R4A8S9_MARGR</name>
<dbReference type="EMBL" id="SMDC01000008">
    <property type="protein sequence ID" value="TCW34926.1"/>
    <property type="molecule type" value="Genomic_DNA"/>
</dbReference>
<feature type="domain" description="FMN-binding" evidence="2">
    <location>
        <begin position="161"/>
        <end position="241"/>
    </location>
</feature>
<evidence type="ECO:0000256" key="1">
    <source>
        <dbReference type="SAM" id="Phobius"/>
    </source>
</evidence>
<dbReference type="Pfam" id="PF12801">
    <property type="entry name" value="Fer4_5"/>
    <property type="match status" value="2"/>
</dbReference>
<protein>
    <submittedName>
        <fullName evidence="3">NosR/NirI family nitrous oxide reductase transcriptional regulator</fullName>
    </submittedName>
</protein>
<keyword evidence="1" id="KW-0472">Membrane</keyword>
<dbReference type="Pfam" id="PF04205">
    <property type="entry name" value="FMN_bind"/>
    <property type="match status" value="1"/>
</dbReference>
<accession>A0A4R4A8S9</accession>
<dbReference type="GO" id="GO:0016020">
    <property type="term" value="C:membrane"/>
    <property type="evidence" value="ECO:0007669"/>
    <property type="project" value="InterPro"/>
</dbReference>
<dbReference type="SMART" id="SM00900">
    <property type="entry name" value="FMN_bind"/>
    <property type="match status" value="1"/>
</dbReference>
<feature type="transmembrane region" description="Helical" evidence="1">
    <location>
        <begin position="294"/>
        <end position="314"/>
    </location>
</feature>
<feature type="transmembrane region" description="Helical" evidence="1">
    <location>
        <begin position="381"/>
        <end position="399"/>
    </location>
</feature>
<proteinExistence type="predicted"/>
<organism evidence="3 4">
    <name type="scientific">Marichromatium gracile</name>
    <name type="common">Chromatium gracile</name>
    <dbReference type="NCBI Taxonomy" id="1048"/>
    <lineage>
        <taxon>Bacteria</taxon>
        <taxon>Pseudomonadati</taxon>
        <taxon>Pseudomonadota</taxon>
        <taxon>Gammaproteobacteria</taxon>
        <taxon>Chromatiales</taxon>
        <taxon>Chromatiaceae</taxon>
        <taxon>Marichromatium</taxon>
    </lineage>
</organism>
<feature type="transmembrane region" description="Helical" evidence="1">
    <location>
        <begin position="266"/>
        <end position="282"/>
    </location>
</feature>
<evidence type="ECO:0000259" key="2">
    <source>
        <dbReference type="SMART" id="SM00900"/>
    </source>
</evidence>
<dbReference type="RefSeq" id="WP_132230067.1">
    <property type="nucleotide sequence ID" value="NZ_NRRH01000072.1"/>
</dbReference>
<keyword evidence="1" id="KW-0812">Transmembrane</keyword>
<feature type="transmembrane region" description="Helical" evidence="1">
    <location>
        <begin position="411"/>
        <end position="433"/>
    </location>
</feature>
<keyword evidence="1" id="KW-1133">Transmembrane helix</keyword>
<evidence type="ECO:0000313" key="3">
    <source>
        <dbReference type="EMBL" id="TCW34926.1"/>
    </source>
</evidence>
<dbReference type="InterPro" id="IPR007329">
    <property type="entry name" value="FMN-bd"/>
</dbReference>
<feature type="transmembrane region" description="Helical" evidence="1">
    <location>
        <begin position="320"/>
        <end position="342"/>
    </location>
</feature>